<dbReference type="InterPro" id="IPR002123">
    <property type="entry name" value="Plipid/glycerol_acylTrfase"/>
</dbReference>
<dbReference type="AlphaFoldDB" id="A0AAI9AFR6"/>
<keyword evidence="13 19" id="KW-0472">Membrane</keyword>
<name>A0AAI9AFR6_9BACT</name>
<evidence type="ECO:0000256" key="3">
    <source>
        <dbReference type="ARBA" id="ARBA00004728"/>
    </source>
</evidence>
<evidence type="ECO:0000256" key="13">
    <source>
        <dbReference type="ARBA" id="ARBA00023136"/>
    </source>
</evidence>
<dbReference type="GO" id="GO:0006654">
    <property type="term" value="P:phosphatidic acid biosynthetic process"/>
    <property type="evidence" value="ECO:0007669"/>
    <property type="project" value="TreeGrafter"/>
</dbReference>
<evidence type="ECO:0000256" key="19">
    <source>
        <dbReference type="SAM" id="Phobius"/>
    </source>
</evidence>
<evidence type="ECO:0000313" key="23">
    <source>
        <dbReference type="Proteomes" id="UP000003288"/>
    </source>
</evidence>
<dbReference type="PANTHER" id="PTHR10434:SF59">
    <property type="entry name" value="1-ACYL-SN-GLYCEROL-3-PHOSPHATE ACYLTRANSFERASE"/>
    <property type="match status" value="1"/>
</dbReference>
<dbReference type="EC" id="2.3.1.51" evidence="6 18"/>
<dbReference type="SMART" id="SM00563">
    <property type="entry name" value="PlsC"/>
    <property type="match status" value="1"/>
</dbReference>
<evidence type="ECO:0000256" key="11">
    <source>
        <dbReference type="ARBA" id="ARBA00022679"/>
    </source>
</evidence>
<evidence type="ECO:0000256" key="1">
    <source>
        <dbReference type="ARBA" id="ARBA00001141"/>
    </source>
</evidence>
<evidence type="ECO:0000256" key="4">
    <source>
        <dbReference type="ARBA" id="ARBA00005189"/>
    </source>
</evidence>
<organism evidence="21 23">
    <name type="scientific">Caminibacter mediatlanticus TB-2</name>
    <dbReference type="NCBI Taxonomy" id="391592"/>
    <lineage>
        <taxon>Bacteria</taxon>
        <taxon>Pseudomonadati</taxon>
        <taxon>Campylobacterota</taxon>
        <taxon>Epsilonproteobacteria</taxon>
        <taxon>Nautiliales</taxon>
        <taxon>Nautiliaceae</taxon>
        <taxon>Caminibacter</taxon>
    </lineage>
</organism>
<sequence>MKIINSLKSYILLMIGGLATIIVSLLCGINPKNELKYRKWLSKFLIKMIAKEIIIEGNIDKEANLFIGNHTHNLDIALMETVIPEKLIWIAKKELGETPIIKYMLTKTDMILVDRSNKRSVITMLKEVKKRINKGLKIIVFPEGTRNKENPKKMKEWKSGPKALAEKLNLKVQPFVIINLPFAFKQNPFRVDKQKIKVIFLDSFYPTDNNWYERTKEKMQEILNKEYNSINE</sequence>
<comment type="subcellular location">
    <subcellularLocation>
        <location evidence="2">Cell inner membrane</location>
        <topology evidence="2">Peripheral membrane protein</topology>
    </subcellularLocation>
</comment>
<feature type="transmembrane region" description="Helical" evidence="19">
    <location>
        <begin position="12"/>
        <end position="29"/>
    </location>
</feature>
<evidence type="ECO:0000256" key="7">
    <source>
        <dbReference type="ARBA" id="ARBA00016139"/>
    </source>
</evidence>
<evidence type="ECO:0000256" key="6">
    <source>
        <dbReference type="ARBA" id="ARBA00013211"/>
    </source>
</evidence>
<keyword evidence="24" id="KW-1185">Reference proteome</keyword>
<dbReference type="RefSeq" id="WP_007475860.1">
    <property type="nucleotide sequence ID" value="NZ_CP040463.1"/>
</dbReference>
<evidence type="ECO:0000256" key="5">
    <source>
        <dbReference type="ARBA" id="ARBA00008655"/>
    </source>
</evidence>
<dbReference type="Proteomes" id="UP000003288">
    <property type="component" value="Unassembled WGS sequence"/>
</dbReference>
<evidence type="ECO:0000256" key="12">
    <source>
        <dbReference type="ARBA" id="ARBA00023098"/>
    </source>
</evidence>
<feature type="domain" description="Phospholipid/glycerol acyltransferase" evidence="20">
    <location>
        <begin position="64"/>
        <end position="180"/>
    </location>
</feature>
<comment type="pathway">
    <text evidence="3">Phospholipid metabolism; CDP-diacylglycerol biosynthesis; CDP-diacylglycerol from sn-glycerol 3-phosphate: step 2/3.</text>
</comment>
<reference evidence="21 23" key="1">
    <citation type="journal article" date="2011" name="Stand. Genomic Sci.">
        <title>Draft genome sequence of Caminibacter mediatlanticus strain TB-2, an epsilonproteobacterium isolated from a deep-sea hydrothermal vent.</title>
        <authorList>
            <person name="Giovannelli D."/>
            <person name="Ferriera S."/>
            <person name="Johnson J."/>
            <person name="Kravitz S."/>
            <person name="Perez-Rodriguez I."/>
            <person name="Ricci J."/>
            <person name="O'Brien C."/>
            <person name="Voordeckers J.W."/>
            <person name="Bini E."/>
            <person name="Vetriani C."/>
        </authorList>
    </citation>
    <scope>NUCLEOTIDE SEQUENCE [LARGE SCALE GENOMIC DNA]</scope>
    <source>
        <strain evidence="21 23">TB-2</strain>
    </source>
</reference>
<keyword evidence="10" id="KW-0997">Cell inner membrane</keyword>
<dbReference type="Proteomes" id="UP000306825">
    <property type="component" value="Chromosome"/>
</dbReference>
<protein>
    <recommendedName>
        <fullName evidence="7 18">1-acyl-sn-glycerol-3-phosphate acyltransferase</fullName>
        <ecNumber evidence="6 18">2.3.1.51</ecNumber>
    </recommendedName>
</protein>
<evidence type="ECO:0000313" key="22">
    <source>
        <dbReference type="EMBL" id="QCT94505.1"/>
    </source>
</evidence>
<keyword evidence="9 18" id="KW-0444">Lipid biosynthesis</keyword>
<keyword evidence="19" id="KW-1133">Transmembrane helix</keyword>
<keyword evidence="16 18" id="KW-0012">Acyltransferase</keyword>
<comment type="function">
    <text evidence="17">Converts lysophosphatidic acid (LPA) into phosphatidic acid by incorporating acyl moiety at the 2 position.</text>
</comment>
<dbReference type="NCBIfam" id="TIGR00530">
    <property type="entry name" value="AGP_acyltrn"/>
    <property type="match status" value="1"/>
</dbReference>
<evidence type="ECO:0000256" key="15">
    <source>
        <dbReference type="ARBA" id="ARBA00023264"/>
    </source>
</evidence>
<keyword evidence="14 18" id="KW-0594">Phospholipid biosynthesis</keyword>
<comment type="domain">
    <text evidence="18">The HXXXXD motif is essential for acyltransferase activity and may constitute the binding site for the phosphate moiety of the glycerol-3-phosphate.</text>
</comment>
<gene>
    <name evidence="21" type="ORF">CMTB2_00010</name>
    <name evidence="22" type="ORF">FE773_04730</name>
</gene>
<dbReference type="CDD" id="cd07989">
    <property type="entry name" value="LPLAT_AGPAT-like"/>
    <property type="match status" value="1"/>
</dbReference>
<evidence type="ECO:0000313" key="24">
    <source>
        <dbReference type="Proteomes" id="UP000306825"/>
    </source>
</evidence>
<reference evidence="22 24" key="2">
    <citation type="submission" date="2019-05" db="EMBL/GenBank/DDBJ databases">
        <title>A comparative analysis of the Nautiliaceae.</title>
        <authorList>
            <person name="Grosche A."/>
            <person name="Smedile F."/>
            <person name="Vetriani C."/>
        </authorList>
    </citation>
    <scope>NUCLEOTIDE SEQUENCE [LARGE SCALE GENOMIC DNA]</scope>
    <source>
        <strain evidence="22 24">TB-2</strain>
    </source>
</reference>
<evidence type="ECO:0000256" key="18">
    <source>
        <dbReference type="RuleBase" id="RU361267"/>
    </source>
</evidence>
<keyword evidence="15 18" id="KW-1208">Phospholipid metabolism</keyword>
<dbReference type="EMBL" id="CP040463">
    <property type="protein sequence ID" value="QCT94505.1"/>
    <property type="molecule type" value="Genomic_DNA"/>
</dbReference>
<dbReference type="SUPFAM" id="SSF69593">
    <property type="entry name" value="Glycerol-3-phosphate (1)-acyltransferase"/>
    <property type="match status" value="1"/>
</dbReference>
<dbReference type="GO" id="GO:0003841">
    <property type="term" value="F:1-acylglycerol-3-phosphate O-acyltransferase activity"/>
    <property type="evidence" value="ECO:0007669"/>
    <property type="project" value="UniProtKB-UniRule"/>
</dbReference>
<keyword evidence="8" id="KW-1003">Cell membrane</keyword>
<comment type="pathway">
    <text evidence="4">Lipid metabolism.</text>
</comment>
<evidence type="ECO:0000256" key="10">
    <source>
        <dbReference type="ARBA" id="ARBA00022519"/>
    </source>
</evidence>
<accession>A0AAI9AFR6</accession>
<proteinExistence type="inferred from homology"/>
<dbReference type="PANTHER" id="PTHR10434">
    <property type="entry name" value="1-ACYL-SN-GLYCEROL-3-PHOSPHATE ACYLTRANSFERASE"/>
    <property type="match status" value="1"/>
</dbReference>
<dbReference type="EMBL" id="ABCJ01000028">
    <property type="protein sequence ID" value="EDM22838.1"/>
    <property type="molecule type" value="Genomic_DNA"/>
</dbReference>
<evidence type="ECO:0000259" key="20">
    <source>
        <dbReference type="SMART" id="SM00563"/>
    </source>
</evidence>
<evidence type="ECO:0000256" key="2">
    <source>
        <dbReference type="ARBA" id="ARBA00004417"/>
    </source>
</evidence>
<evidence type="ECO:0000313" key="21">
    <source>
        <dbReference type="EMBL" id="EDM22838.1"/>
    </source>
</evidence>
<dbReference type="InterPro" id="IPR004552">
    <property type="entry name" value="AGP_acyltrans"/>
</dbReference>
<dbReference type="Pfam" id="PF01553">
    <property type="entry name" value="Acyltransferase"/>
    <property type="match status" value="1"/>
</dbReference>
<keyword evidence="12 18" id="KW-0443">Lipid metabolism</keyword>
<keyword evidence="19" id="KW-0812">Transmembrane</keyword>
<evidence type="ECO:0000256" key="16">
    <source>
        <dbReference type="ARBA" id="ARBA00023315"/>
    </source>
</evidence>
<keyword evidence="11 18" id="KW-0808">Transferase</keyword>
<dbReference type="GO" id="GO:0005886">
    <property type="term" value="C:plasma membrane"/>
    <property type="evidence" value="ECO:0007669"/>
    <property type="project" value="UniProtKB-SubCell"/>
</dbReference>
<evidence type="ECO:0000256" key="9">
    <source>
        <dbReference type="ARBA" id="ARBA00022516"/>
    </source>
</evidence>
<evidence type="ECO:0000256" key="14">
    <source>
        <dbReference type="ARBA" id="ARBA00023209"/>
    </source>
</evidence>
<evidence type="ECO:0000256" key="17">
    <source>
        <dbReference type="ARBA" id="ARBA00037183"/>
    </source>
</evidence>
<comment type="catalytic activity">
    <reaction evidence="1 18">
        <text>a 1-acyl-sn-glycero-3-phosphate + an acyl-CoA = a 1,2-diacyl-sn-glycero-3-phosphate + CoA</text>
        <dbReference type="Rhea" id="RHEA:19709"/>
        <dbReference type="ChEBI" id="CHEBI:57287"/>
        <dbReference type="ChEBI" id="CHEBI:57970"/>
        <dbReference type="ChEBI" id="CHEBI:58342"/>
        <dbReference type="ChEBI" id="CHEBI:58608"/>
        <dbReference type="EC" id="2.3.1.51"/>
    </reaction>
</comment>
<evidence type="ECO:0000256" key="8">
    <source>
        <dbReference type="ARBA" id="ARBA00022475"/>
    </source>
</evidence>
<comment type="similarity">
    <text evidence="5 18">Belongs to the 1-acyl-sn-glycerol-3-phosphate acyltransferase family.</text>
</comment>